<evidence type="ECO:0000313" key="6">
    <source>
        <dbReference type="EMBL" id="TKT11180.1"/>
    </source>
</evidence>
<feature type="region of interest" description="Disordered" evidence="3">
    <location>
        <begin position="445"/>
        <end position="469"/>
    </location>
</feature>
<dbReference type="Pfam" id="PF13365">
    <property type="entry name" value="Trypsin_2"/>
    <property type="match status" value="1"/>
</dbReference>
<reference evidence="6 7" key="1">
    <citation type="submission" date="2019-04" db="EMBL/GenBank/DDBJ databases">
        <title>Streptomyces lasaliensis sp.nov., an Actinomycete isolated from soil which produces the polyether antibiotic lasalocid.</title>
        <authorList>
            <person name="Erwin G."/>
            <person name="Haber C."/>
        </authorList>
    </citation>
    <scope>NUCLEOTIDE SEQUENCE [LARGE SCALE GENOMIC DNA]</scope>
    <source>
        <strain evidence="6 7">DSM 40089</strain>
    </source>
</reference>
<keyword evidence="1" id="KW-0645">Protease</keyword>
<name>A0A4U5X8B3_STRGB</name>
<comment type="caution">
    <text evidence="6">The sequence shown here is derived from an EMBL/GenBank/DDBJ whole genome shotgun (WGS) entry which is preliminary data.</text>
</comment>
<keyword evidence="4" id="KW-0812">Transmembrane</keyword>
<keyword evidence="2" id="KW-0378">Hydrolase</keyword>
<evidence type="ECO:0000256" key="2">
    <source>
        <dbReference type="ARBA" id="ARBA00022801"/>
    </source>
</evidence>
<dbReference type="InterPro" id="IPR009003">
    <property type="entry name" value="Peptidase_S1_PA"/>
</dbReference>
<gene>
    <name evidence="6" type="ORF">E4U92_01465</name>
</gene>
<evidence type="ECO:0000256" key="4">
    <source>
        <dbReference type="SAM" id="Phobius"/>
    </source>
</evidence>
<dbReference type="PANTHER" id="PTHR43343:SF3">
    <property type="entry name" value="PROTEASE DO-LIKE 8, CHLOROPLASTIC"/>
    <property type="match status" value="1"/>
</dbReference>
<feature type="compositionally biased region" description="Low complexity" evidence="3">
    <location>
        <begin position="53"/>
        <end position="71"/>
    </location>
</feature>
<feature type="region of interest" description="Disordered" evidence="3">
    <location>
        <begin position="1"/>
        <end position="123"/>
    </location>
</feature>
<feature type="compositionally biased region" description="Pro residues" evidence="3">
    <location>
        <begin position="40"/>
        <end position="52"/>
    </location>
</feature>
<evidence type="ECO:0000313" key="7">
    <source>
        <dbReference type="Proteomes" id="UP000308632"/>
    </source>
</evidence>
<accession>A0A4U5X8B3</accession>
<dbReference type="PANTHER" id="PTHR43343">
    <property type="entry name" value="PEPTIDASE S12"/>
    <property type="match status" value="1"/>
</dbReference>
<organism evidence="6 7">
    <name type="scientific">Streptomyces galbus</name>
    <dbReference type="NCBI Taxonomy" id="33898"/>
    <lineage>
        <taxon>Bacteria</taxon>
        <taxon>Bacillati</taxon>
        <taxon>Actinomycetota</taxon>
        <taxon>Actinomycetes</taxon>
        <taxon>Kitasatosporales</taxon>
        <taxon>Streptomycetaceae</taxon>
        <taxon>Streptomyces</taxon>
    </lineage>
</organism>
<feature type="compositionally biased region" description="Polar residues" evidence="3">
    <location>
        <begin position="192"/>
        <end position="204"/>
    </location>
</feature>
<feature type="compositionally biased region" description="Pro residues" evidence="3">
    <location>
        <begin position="72"/>
        <end position="83"/>
    </location>
</feature>
<dbReference type="PRINTS" id="PR00834">
    <property type="entry name" value="PROTEASES2C"/>
</dbReference>
<dbReference type="InterPro" id="IPR001478">
    <property type="entry name" value="PDZ"/>
</dbReference>
<dbReference type="SMART" id="SM00228">
    <property type="entry name" value="PDZ"/>
    <property type="match status" value="1"/>
</dbReference>
<dbReference type="InterPro" id="IPR001940">
    <property type="entry name" value="Peptidase_S1C"/>
</dbReference>
<feature type="domain" description="PDZ" evidence="5">
    <location>
        <begin position="433"/>
        <end position="513"/>
    </location>
</feature>
<keyword evidence="4" id="KW-0472">Membrane</keyword>
<dbReference type="Pfam" id="PF13180">
    <property type="entry name" value="PDZ_2"/>
    <property type="match status" value="1"/>
</dbReference>
<dbReference type="Proteomes" id="UP000308632">
    <property type="component" value="Unassembled WGS sequence"/>
</dbReference>
<proteinExistence type="predicted"/>
<dbReference type="STRING" id="33898.GCA_000772895_06770"/>
<feature type="compositionally biased region" description="Pro residues" evidence="3">
    <location>
        <begin position="11"/>
        <end position="21"/>
    </location>
</feature>
<evidence type="ECO:0000256" key="3">
    <source>
        <dbReference type="SAM" id="MobiDB-lite"/>
    </source>
</evidence>
<dbReference type="GO" id="GO:0006508">
    <property type="term" value="P:proteolysis"/>
    <property type="evidence" value="ECO:0007669"/>
    <property type="project" value="UniProtKB-KW"/>
</dbReference>
<dbReference type="Gene3D" id="2.40.10.120">
    <property type="match status" value="1"/>
</dbReference>
<dbReference type="InterPro" id="IPR036034">
    <property type="entry name" value="PDZ_sf"/>
</dbReference>
<feature type="transmembrane region" description="Helical" evidence="4">
    <location>
        <begin position="164"/>
        <end position="187"/>
    </location>
</feature>
<sequence>MSTENEGTAVPPAPSAPPVPVASPEASRPHTTGDAGAPTTPLPPTPSAPPSGTPEAPGPNDAAPAGAAEAGWPPPAPSAPPQDPYAAAPRAPHPGGPAAGGSPDGTGAWPPPPPATPSYADPSYTDPSYAGAAAGAGGAGAGSGWGATYAQHPAPKAGRGRGGLVAAVLVAALAAGGLGGGLGYTLAKNDDTGGSTTVSASDSGGSVKRDPGTVAGVAAKALPSTVTIEAESTNGEGGTGTGFVFDTQGHIVTNNHVVADAVDGGKLTATFPDGKKYNAEVVGHAQGYDVAVIKLKSAPSDLKPLTLGNSDKVAVGDSTIAIGAPFGLSNTVTTGIISAKNRPVASSDGTGSNASYMSALQTDASINPGNSGGPLLDAQGNVIGINSAIQSASSGGLGSTGQAGSIGLGFAIPINQAKYVAQQLIKTGKPVYAKIGASVSLEESAGGAKITDQGSGGSEPVEAGGPAAKAGLKPGDVITKLDDRVIDSGPTLIGEIWTHKPGDKVTITYERGGKTRTVDLTLGSRTGDS</sequence>
<dbReference type="SUPFAM" id="SSF50494">
    <property type="entry name" value="Trypsin-like serine proteases"/>
    <property type="match status" value="1"/>
</dbReference>
<feature type="compositionally biased region" description="Low complexity" evidence="3">
    <location>
        <begin position="22"/>
        <end position="39"/>
    </location>
</feature>
<dbReference type="AlphaFoldDB" id="A0A4U5X8B3"/>
<dbReference type="EMBL" id="SZPR01000003">
    <property type="protein sequence ID" value="TKT11180.1"/>
    <property type="molecule type" value="Genomic_DNA"/>
</dbReference>
<dbReference type="GO" id="GO:0004252">
    <property type="term" value="F:serine-type endopeptidase activity"/>
    <property type="evidence" value="ECO:0007669"/>
    <property type="project" value="InterPro"/>
</dbReference>
<dbReference type="SUPFAM" id="SSF50156">
    <property type="entry name" value="PDZ domain-like"/>
    <property type="match status" value="1"/>
</dbReference>
<protein>
    <submittedName>
        <fullName evidence="6">PDZ domain-containing protein</fullName>
    </submittedName>
</protein>
<dbReference type="InterPro" id="IPR051201">
    <property type="entry name" value="Chloro_Bact_Ser_Proteases"/>
</dbReference>
<feature type="region of interest" description="Disordered" evidence="3">
    <location>
        <begin position="188"/>
        <end position="212"/>
    </location>
</feature>
<evidence type="ECO:0000256" key="1">
    <source>
        <dbReference type="ARBA" id="ARBA00022670"/>
    </source>
</evidence>
<dbReference type="RefSeq" id="WP_137298391.1">
    <property type="nucleotide sequence ID" value="NZ_BMVD01000006.1"/>
</dbReference>
<keyword evidence="4" id="KW-1133">Transmembrane helix</keyword>
<evidence type="ECO:0000259" key="5">
    <source>
        <dbReference type="SMART" id="SM00228"/>
    </source>
</evidence>
<dbReference type="Gene3D" id="2.30.42.10">
    <property type="match status" value="1"/>
</dbReference>